<name>A0A2H0BUR6_9BACT</name>
<dbReference type="Proteomes" id="UP000231246">
    <property type="component" value="Unassembled WGS sequence"/>
</dbReference>
<accession>A0A2H0BUR6</accession>
<comment type="caution">
    <text evidence="1">The sequence shown here is derived from an EMBL/GenBank/DDBJ whole genome shotgun (WGS) entry which is preliminary data.</text>
</comment>
<gene>
    <name evidence="1" type="ORF">COW99_03880</name>
</gene>
<dbReference type="EMBL" id="PCTA01000026">
    <property type="protein sequence ID" value="PIP61413.1"/>
    <property type="molecule type" value="Genomic_DNA"/>
</dbReference>
<organism evidence="1 2">
    <name type="scientific">Candidatus Roizmanbacteria bacterium CG22_combo_CG10-13_8_21_14_all_38_20</name>
    <dbReference type="NCBI Taxonomy" id="1974862"/>
    <lineage>
        <taxon>Bacteria</taxon>
        <taxon>Candidatus Roizmaniibacteriota</taxon>
    </lineage>
</organism>
<evidence type="ECO:0000313" key="2">
    <source>
        <dbReference type="Proteomes" id="UP000231246"/>
    </source>
</evidence>
<protein>
    <submittedName>
        <fullName evidence="1">Uncharacterized protein</fullName>
    </submittedName>
</protein>
<evidence type="ECO:0000313" key="1">
    <source>
        <dbReference type="EMBL" id="PIP61413.1"/>
    </source>
</evidence>
<reference evidence="1 2" key="1">
    <citation type="submission" date="2017-09" db="EMBL/GenBank/DDBJ databases">
        <title>Depth-based differentiation of microbial function through sediment-hosted aquifers and enrichment of novel symbionts in the deep terrestrial subsurface.</title>
        <authorList>
            <person name="Probst A.J."/>
            <person name="Ladd B."/>
            <person name="Jarett J.K."/>
            <person name="Geller-Mcgrath D.E."/>
            <person name="Sieber C.M."/>
            <person name="Emerson J.B."/>
            <person name="Anantharaman K."/>
            <person name="Thomas B.C."/>
            <person name="Malmstrom R."/>
            <person name="Stieglmeier M."/>
            <person name="Klingl A."/>
            <person name="Woyke T."/>
            <person name="Ryan C.M."/>
            <person name="Banfield J.F."/>
        </authorList>
    </citation>
    <scope>NUCLEOTIDE SEQUENCE [LARGE SCALE GENOMIC DNA]</scope>
    <source>
        <strain evidence="1">CG22_combo_CG10-13_8_21_14_all_38_20</strain>
    </source>
</reference>
<dbReference type="AlphaFoldDB" id="A0A2H0BUR6"/>
<sequence>MTKASTKKSNKVLTEARVRKIVKEEIQHLATKDDIKNMATKDDIKNMATKDDIKNMATKDDIRRLDNKIWMTEQNFDQKLDDKFRHYMDMILRSQDKVVKELADMRDEFDTMVGYRDQLEDHETRIESLESRVLIQ</sequence>
<proteinExistence type="predicted"/>